<reference evidence="1 2" key="1">
    <citation type="journal article" date="2020" name="Antonie Van Leeuwenhoek">
        <title>Stenotrophomonas cyclobalanopsidis sp. nov., isolated from the leaf spot disease of Cyclobalanopsis patelliformis.</title>
        <authorList>
            <person name="Bian D.R."/>
            <person name="Xue H."/>
            <person name="Piao C.G."/>
            <person name="Li Y."/>
        </authorList>
    </citation>
    <scope>NUCLEOTIDE SEQUENCE [LARGE SCALE GENOMIC DNA]</scope>
    <source>
        <strain evidence="1 2">TPQG1-4</strain>
    </source>
</reference>
<protein>
    <submittedName>
        <fullName evidence="1">Uncharacterized protein</fullName>
    </submittedName>
</protein>
<accession>A0ABQ6T4P5</accession>
<comment type="caution">
    <text evidence="1">The sequence shown here is derived from an EMBL/GenBank/DDBJ whole genome shotgun (WGS) entry which is preliminary data.</text>
</comment>
<evidence type="ECO:0000313" key="2">
    <source>
        <dbReference type="Proteomes" id="UP000326367"/>
    </source>
</evidence>
<dbReference type="EMBL" id="VYKI01000003">
    <property type="protein sequence ID" value="KAA9003503.1"/>
    <property type="molecule type" value="Genomic_DNA"/>
</dbReference>
<gene>
    <name evidence="1" type="ORF">FJU31_04155</name>
</gene>
<proteinExistence type="predicted"/>
<organism evidence="1 2">
    <name type="scientific">Stenotrophomonas cyclobalanopsidis</name>
    <dbReference type="NCBI Taxonomy" id="2771362"/>
    <lineage>
        <taxon>Bacteria</taxon>
        <taxon>Pseudomonadati</taxon>
        <taxon>Pseudomonadota</taxon>
        <taxon>Gammaproteobacteria</taxon>
        <taxon>Lysobacterales</taxon>
        <taxon>Lysobacteraceae</taxon>
        <taxon>Stenotrophomonas</taxon>
    </lineage>
</organism>
<dbReference type="Proteomes" id="UP000326367">
    <property type="component" value="Unassembled WGS sequence"/>
</dbReference>
<keyword evidence="2" id="KW-1185">Reference proteome</keyword>
<name>A0ABQ6T4P5_9GAMM</name>
<dbReference type="RefSeq" id="WP_150453608.1">
    <property type="nucleotide sequence ID" value="NZ_VYKI01000003.1"/>
</dbReference>
<evidence type="ECO:0000313" key="1">
    <source>
        <dbReference type="EMBL" id="KAA9003503.1"/>
    </source>
</evidence>
<sequence>MKTLPQFIAPCFDATLSVNRYTADRWAIHLFKSEEKRAKFRSIVLILGEPNQLPELDPGDTNSAPKLWLGKAAFELPTELASKLRSFLGEHTEGGVA</sequence>